<keyword evidence="6" id="KW-1185">Reference proteome</keyword>
<keyword evidence="3" id="KW-0804">Transcription</keyword>
<dbReference type="PANTHER" id="PTHR30146">
    <property type="entry name" value="LACI-RELATED TRANSCRIPTIONAL REPRESSOR"/>
    <property type="match status" value="1"/>
</dbReference>
<dbReference type="Gene3D" id="1.10.260.40">
    <property type="entry name" value="lambda repressor-like DNA-binding domains"/>
    <property type="match status" value="1"/>
</dbReference>
<dbReference type="Pfam" id="PF00356">
    <property type="entry name" value="LacI"/>
    <property type="match status" value="1"/>
</dbReference>
<dbReference type="RefSeq" id="WP_281092619.1">
    <property type="nucleotide sequence ID" value="NZ_JARYZI010000001.1"/>
</dbReference>
<evidence type="ECO:0000313" key="6">
    <source>
        <dbReference type="Proteomes" id="UP001158045"/>
    </source>
</evidence>
<dbReference type="EMBL" id="JARYZI010000001">
    <property type="protein sequence ID" value="MDH8676820.1"/>
    <property type="molecule type" value="Genomic_DNA"/>
</dbReference>
<dbReference type="InterPro" id="IPR028082">
    <property type="entry name" value="Peripla_BP_I"/>
</dbReference>
<evidence type="ECO:0000256" key="3">
    <source>
        <dbReference type="ARBA" id="ARBA00023163"/>
    </source>
</evidence>
<dbReference type="PANTHER" id="PTHR30146:SF109">
    <property type="entry name" value="HTH-TYPE TRANSCRIPTIONAL REGULATOR GALS"/>
    <property type="match status" value="1"/>
</dbReference>
<keyword evidence="2 5" id="KW-0238">DNA-binding</keyword>
<gene>
    <name evidence="5" type="ORF">QE109_01610</name>
</gene>
<evidence type="ECO:0000256" key="2">
    <source>
        <dbReference type="ARBA" id="ARBA00023125"/>
    </source>
</evidence>
<accession>A0ABT6N8U0</accession>
<feature type="domain" description="HTH lacI-type" evidence="4">
    <location>
        <begin position="2"/>
        <end position="56"/>
    </location>
</feature>
<comment type="caution">
    <text evidence="5">The sequence shown here is derived from an EMBL/GenBank/DDBJ whole genome shotgun (WGS) entry which is preliminary data.</text>
</comment>
<keyword evidence="1" id="KW-0805">Transcription regulation</keyword>
<reference evidence="5 6" key="1">
    <citation type="submission" date="2023-04" db="EMBL/GenBank/DDBJ databases">
        <title>Fusibacter bizertensis strain WBS, isolated from littoral bottom sediments of the Arctic seas - biochemical and genomic analysis.</title>
        <authorList>
            <person name="Brioukhanov A.L."/>
        </authorList>
    </citation>
    <scope>NUCLEOTIDE SEQUENCE [LARGE SCALE GENOMIC DNA]</scope>
    <source>
        <strain evidence="5 6">WBS</strain>
    </source>
</reference>
<evidence type="ECO:0000256" key="1">
    <source>
        <dbReference type="ARBA" id="ARBA00023015"/>
    </source>
</evidence>
<evidence type="ECO:0000313" key="5">
    <source>
        <dbReference type="EMBL" id="MDH8676820.1"/>
    </source>
</evidence>
<dbReference type="Proteomes" id="UP001158045">
    <property type="component" value="Unassembled WGS sequence"/>
</dbReference>
<dbReference type="SUPFAM" id="SSF47413">
    <property type="entry name" value="lambda repressor-like DNA-binding domains"/>
    <property type="match status" value="1"/>
</dbReference>
<organism evidence="5 6">
    <name type="scientific">Fusibacter bizertensis</name>
    <dbReference type="NCBI Taxonomy" id="1488331"/>
    <lineage>
        <taxon>Bacteria</taxon>
        <taxon>Bacillati</taxon>
        <taxon>Bacillota</taxon>
        <taxon>Clostridia</taxon>
        <taxon>Eubacteriales</taxon>
        <taxon>Eubacteriales Family XII. Incertae Sedis</taxon>
        <taxon>Fusibacter</taxon>
    </lineage>
</organism>
<dbReference type="Gene3D" id="3.40.50.2300">
    <property type="match status" value="2"/>
</dbReference>
<dbReference type="GO" id="GO:0003677">
    <property type="term" value="F:DNA binding"/>
    <property type="evidence" value="ECO:0007669"/>
    <property type="project" value="UniProtKB-KW"/>
</dbReference>
<dbReference type="SMART" id="SM00354">
    <property type="entry name" value="HTH_LACI"/>
    <property type="match status" value="1"/>
</dbReference>
<dbReference type="Pfam" id="PF00532">
    <property type="entry name" value="Peripla_BP_1"/>
    <property type="match status" value="1"/>
</dbReference>
<dbReference type="InterPro" id="IPR010982">
    <property type="entry name" value="Lambda_DNA-bd_dom_sf"/>
</dbReference>
<dbReference type="PROSITE" id="PS50932">
    <property type="entry name" value="HTH_LACI_2"/>
    <property type="match status" value="1"/>
</dbReference>
<sequence>MVTIYDIANACGCSSSTVSKALNNYPDVSAKTKERILKKAKELGFVPNLQARALSTNKTWNIGVLFEDKSHSGLTHYFFSQVLQGVKEQAEEKGYDITFISKNLGDDEMSYLEHCNRRKIDGVVIACIEFEEEQVQELMASDLSVVAIDYLSNNISSIMSDNYKGLYQMTKYLISLGHRDIMYVYGHEVFVTQERIRGFKKALDEEGITFYEDMLVESKYGEKNDNVDAVEIILKRKYVPTAIIFPDDYSAIWGINALRSHGIKVPEDISVAGFDGVEIGEMVYPRLTTIKQNTSRLGKEASLKCIQMLEAKTNDNSVITIGVELIEGGTCKQPRNKAEDHKLIERIKKTKSNL</sequence>
<protein>
    <submittedName>
        <fullName evidence="5">LacI family DNA-binding transcriptional regulator</fullName>
    </submittedName>
</protein>
<dbReference type="InterPro" id="IPR001761">
    <property type="entry name" value="Peripla_BP/Lac1_sug-bd_dom"/>
</dbReference>
<dbReference type="SUPFAM" id="SSF53822">
    <property type="entry name" value="Periplasmic binding protein-like I"/>
    <property type="match status" value="1"/>
</dbReference>
<dbReference type="CDD" id="cd06267">
    <property type="entry name" value="PBP1_LacI_sugar_binding-like"/>
    <property type="match status" value="1"/>
</dbReference>
<proteinExistence type="predicted"/>
<name>A0ABT6N8U0_9FIRM</name>
<dbReference type="InterPro" id="IPR000843">
    <property type="entry name" value="HTH_LacI"/>
</dbReference>
<evidence type="ECO:0000259" key="4">
    <source>
        <dbReference type="PROSITE" id="PS50932"/>
    </source>
</evidence>
<dbReference type="CDD" id="cd01392">
    <property type="entry name" value="HTH_LacI"/>
    <property type="match status" value="1"/>
</dbReference>